<comment type="subcellular location">
    <subcellularLocation>
        <location evidence="1">Cell membrane</location>
        <topology evidence="1">Multi-pass membrane protein</topology>
    </subcellularLocation>
</comment>
<feature type="domain" description="ABC transmembrane type-1" evidence="10">
    <location>
        <begin position="15"/>
        <end position="307"/>
    </location>
</feature>
<proteinExistence type="predicted"/>
<dbReference type="SUPFAM" id="SSF52540">
    <property type="entry name" value="P-loop containing nucleoside triphosphate hydrolases"/>
    <property type="match status" value="1"/>
</dbReference>
<evidence type="ECO:0000256" key="7">
    <source>
        <dbReference type="ARBA" id="ARBA00023136"/>
    </source>
</evidence>
<evidence type="ECO:0000256" key="6">
    <source>
        <dbReference type="ARBA" id="ARBA00022989"/>
    </source>
</evidence>
<dbReference type="GO" id="GO:1904680">
    <property type="term" value="F:peptide transmembrane transporter activity"/>
    <property type="evidence" value="ECO:0007669"/>
    <property type="project" value="InterPro"/>
</dbReference>
<dbReference type="InterPro" id="IPR003593">
    <property type="entry name" value="AAA+_ATPase"/>
</dbReference>
<dbReference type="Proteomes" id="UP000446768">
    <property type="component" value="Unassembled WGS sequence"/>
</dbReference>
<reference evidence="11 12" key="1">
    <citation type="submission" date="2019-11" db="EMBL/GenBank/DDBJ databases">
        <title>Novel species isolated from a subtropical stream in China.</title>
        <authorList>
            <person name="Lu H."/>
        </authorList>
    </citation>
    <scope>NUCLEOTIDE SEQUENCE [LARGE SCALE GENOMIC DNA]</scope>
    <source>
        <strain evidence="11 12">FT92W</strain>
    </source>
</reference>
<dbReference type="InterPro" id="IPR027417">
    <property type="entry name" value="P-loop_NTPase"/>
</dbReference>
<dbReference type="InterPro" id="IPR039421">
    <property type="entry name" value="Type_1_exporter"/>
</dbReference>
<sequence>MSLFELFSRQAPNKVFLSILLGIVSGIAYALLIPLVTSAIGGPPDMLEELHSSTRTLLGLEVRQFKFAQLFLFLCLFIMCTKGLSQVMLAHVSLDLTTSIRSSFYQRITDTSVDALEKVGMSRVNTAITTDIARIVDGVRVIPELLVASVTILGLLGFLAYLNASFLKFIIEAMVFGVVVYQSLMRISRRHFEHSRKKMDELQESIRGLIFGAKDLKLNARKSRVFHDDLLLVNEDAVRRSDKKAASVIRLATSFGDMISFLVIGSVTFVLANYVKATREQLVGTVMVLLYLAGPLGVVMNAISMITVSRVSLRKFNAVFDALPPEDINHAVTEPAPWNDISFNRVAYRHQAADASEGFQIGPVDFTIPKASITFIVGGNGSGKSTLAKLLTLHQLPDTGDIRFGGVRIDKSNIKSYRQAISAIYSDYFLFDRLLIEQHEERRQEIGRYLDELKLASKVSIMDGRFSTTKLSDGQKRRLALLVAFLDDKDIYLFDEWAADQDPAFKDVFYRSVLPDLKARGKTVIVISHDDRYFNVADQILVMESGTLTTCAVPAQRRA</sequence>
<evidence type="ECO:0000256" key="1">
    <source>
        <dbReference type="ARBA" id="ARBA00004651"/>
    </source>
</evidence>
<dbReference type="Gene3D" id="3.40.50.300">
    <property type="entry name" value="P-loop containing nucleotide triphosphate hydrolases"/>
    <property type="match status" value="1"/>
</dbReference>
<dbReference type="Pfam" id="PF00664">
    <property type="entry name" value="ABC_membrane"/>
    <property type="match status" value="1"/>
</dbReference>
<dbReference type="InterPro" id="IPR011527">
    <property type="entry name" value="ABC1_TM_dom"/>
</dbReference>
<dbReference type="Gene3D" id="1.20.1560.10">
    <property type="entry name" value="ABC transporter type 1, transmembrane domain"/>
    <property type="match status" value="1"/>
</dbReference>
<dbReference type="InterPro" id="IPR005898">
    <property type="entry name" value="Cyc_pep_transpt_SyrD/YojI"/>
</dbReference>
<evidence type="ECO:0000259" key="10">
    <source>
        <dbReference type="PROSITE" id="PS50929"/>
    </source>
</evidence>
<feature type="transmembrane region" description="Helical" evidence="8">
    <location>
        <begin position="67"/>
        <end position="84"/>
    </location>
</feature>
<dbReference type="RefSeq" id="WP_154373119.1">
    <property type="nucleotide sequence ID" value="NZ_WKJJ01000005.1"/>
</dbReference>
<feature type="transmembrane region" description="Helical" evidence="8">
    <location>
        <begin position="248"/>
        <end position="274"/>
    </location>
</feature>
<dbReference type="GO" id="GO:0140359">
    <property type="term" value="F:ABC-type transporter activity"/>
    <property type="evidence" value="ECO:0007669"/>
    <property type="project" value="InterPro"/>
</dbReference>
<evidence type="ECO:0000256" key="3">
    <source>
        <dbReference type="ARBA" id="ARBA00022692"/>
    </source>
</evidence>
<keyword evidence="2" id="KW-1003">Cell membrane</keyword>
<accession>A0A7X2LS80</accession>
<dbReference type="SMART" id="SM00382">
    <property type="entry name" value="AAA"/>
    <property type="match status" value="1"/>
</dbReference>
<evidence type="ECO:0000259" key="9">
    <source>
        <dbReference type="PROSITE" id="PS50893"/>
    </source>
</evidence>
<feature type="transmembrane region" description="Helical" evidence="8">
    <location>
        <begin position="145"/>
        <end position="163"/>
    </location>
</feature>
<gene>
    <name evidence="11" type="ORF">GJ700_09780</name>
</gene>
<comment type="caution">
    <text evidence="11">The sequence shown here is derived from an EMBL/GenBank/DDBJ whole genome shotgun (WGS) entry which is preliminary data.</text>
</comment>
<name>A0A7X2LS80_9BURK</name>
<keyword evidence="12" id="KW-1185">Reference proteome</keyword>
<keyword evidence="5" id="KW-0067">ATP-binding</keyword>
<dbReference type="GO" id="GO:0015833">
    <property type="term" value="P:peptide transport"/>
    <property type="evidence" value="ECO:0007669"/>
    <property type="project" value="InterPro"/>
</dbReference>
<feature type="domain" description="ABC transporter" evidence="9">
    <location>
        <begin position="341"/>
        <end position="559"/>
    </location>
</feature>
<dbReference type="GO" id="GO:0005886">
    <property type="term" value="C:plasma membrane"/>
    <property type="evidence" value="ECO:0007669"/>
    <property type="project" value="UniProtKB-SubCell"/>
</dbReference>
<feature type="transmembrane region" description="Helical" evidence="8">
    <location>
        <begin position="15"/>
        <end position="40"/>
    </location>
</feature>
<dbReference type="PROSITE" id="PS50929">
    <property type="entry name" value="ABC_TM1F"/>
    <property type="match status" value="1"/>
</dbReference>
<keyword evidence="6 8" id="KW-1133">Transmembrane helix</keyword>
<evidence type="ECO:0000256" key="2">
    <source>
        <dbReference type="ARBA" id="ARBA00022475"/>
    </source>
</evidence>
<evidence type="ECO:0000256" key="4">
    <source>
        <dbReference type="ARBA" id="ARBA00022741"/>
    </source>
</evidence>
<evidence type="ECO:0000256" key="5">
    <source>
        <dbReference type="ARBA" id="ARBA00022840"/>
    </source>
</evidence>
<dbReference type="GO" id="GO:0034040">
    <property type="term" value="F:ATPase-coupled lipid transmembrane transporter activity"/>
    <property type="evidence" value="ECO:0007669"/>
    <property type="project" value="TreeGrafter"/>
</dbReference>
<keyword evidence="4" id="KW-0547">Nucleotide-binding</keyword>
<evidence type="ECO:0000313" key="11">
    <source>
        <dbReference type="EMBL" id="MRV72001.1"/>
    </source>
</evidence>
<dbReference type="PANTHER" id="PTHR24221:SF654">
    <property type="entry name" value="ATP-BINDING CASSETTE SUB-FAMILY B MEMBER 6"/>
    <property type="match status" value="1"/>
</dbReference>
<dbReference type="GO" id="GO:0016887">
    <property type="term" value="F:ATP hydrolysis activity"/>
    <property type="evidence" value="ECO:0007669"/>
    <property type="project" value="InterPro"/>
</dbReference>
<dbReference type="SUPFAM" id="SSF90123">
    <property type="entry name" value="ABC transporter transmembrane region"/>
    <property type="match status" value="1"/>
</dbReference>
<dbReference type="InterPro" id="IPR003439">
    <property type="entry name" value="ABC_transporter-like_ATP-bd"/>
</dbReference>
<dbReference type="AlphaFoldDB" id="A0A7X2LS80"/>
<organism evidence="11 12">
    <name type="scientific">Pseudoduganella rivuli</name>
    <dbReference type="NCBI Taxonomy" id="2666085"/>
    <lineage>
        <taxon>Bacteria</taxon>
        <taxon>Pseudomonadati</taxon>
        <taxon>Pseudomonadota</taxon>
        <taxon>Betaproteobacteria</taxon>
        <taxon>Burkholderiales</taxon>
        <taxon>Oxalobacteraceae</taxon>
        <taxon>Telluria group</taxon>
        <taxon>Pseudoduganella</taxon>
    </lineage>
</organism>
<feature type="transmembrane region" description="Helical" evidence="8">
    <location>
        <begin position="286"/>
        <end position="308"/>
    </location>
</feature>
<protein>
    <submittedName>
        <fullName evidence="11">Cyclic peptide export ABC transporter</fullName>
    </submittedName>
</protein>
<dbReference type="Pfam" id="PF00005">
    <property type="entry name" value="ABC_tran"/>
    <property type="match status" value="1"/>
</dbReference>
<dbReference type="NCBIfam" id="TIGR01194">
    <property type="entry name" value="cyc_pep_trnsptr"/>
    <property type="match status" value="1"/>
</dbReference>
<evidence type="ECO:0000256" key="8">
    <source>
        <dbReference type="SAM" id="Phobius"/>
    </source>
</evidence>
<evidence type="ECO:0000313" key="12">
    <source>
        <dbReference type="Proteomes" id="UP000446768"/>
    </source>
</evidence>
<keyword evidence="3 8" id="KW-0812">Transmembrane</keyword>
<dbReference type="GO" id="GO:0005524">
    <property type="term" value="F:ATP binding"/>
    <property type="evidence" value="ECO:0007669"/>
    <property type="project" value="UniProtKB-KW"/>
</dbReference>
<dbReference type="PANTHER" id="PTHR24221">
    <property type="entry name" value="ATP-BINDING CASSETTE SUB-FAMILY B"/>
    <property type="match status" value="1"/>
</dbReference>
<keyword evidence="7 8" id="KW-0472">Membrane</keyword>
<dbReference type="EMBL" id="WKJJ01000005">
    <property type="protein sequence ID" value="MRV72001.1"/>
    <property type="molecule type" value="Genomic_DNA"/>
</dbReference>
<dbReference type="PROSITE" id="PS50893">
    <property type="entry name" value="ABC_TRANSPORTER_2"/>
    <property type="match status" value="1"/>
</dbReference>
<dbReference type="InterPro" id="IPR036640">
    <property type="entry name" value="ABC1_TM_sf"/>
</dbReference>